<dbReference type="AlphaFoldDB" id="A0A968GB29"/>
<reference evidence="1 2" key="1">
    <citation type="submission" date="2020-03" db="EMBL/GenBank/DDBJ databases">
        <title>Spirochaetal bacteria isolated from arthropods constitute a novel genus Entomospira genus novum within the order Spirochaetales.</title>
        <authorList>
            <person name="Grana-Miraglia L."/>
            <person name="Sikutova S."/>
            <person name="Fingerle V."/>
            <person name="Sing A."/>
            <person name="Castillo-Ramirez S."/>
            <person name="Margos G."/>
            <person name="Rudolf I."/>
        </authorList>
    </citation>
    <scope>NUCLEOTIDE SEQUENCE [LARGE SCALE GENOMIC DNA]</scope>
    <source>
        <strain evidence="1 2">BR193</strain>
    </source>
</reference>
<gene>
    <name evidence="1" type="ORF">HCT14_07715</name>
</gene>
<evidence type="ECO:0000313" key="2">
    <source>
        <dbReference type="Proteomes" id="UP000711995"/>
    </source>
</evidence>
<organism evidence="1 2">
    <name type="scientific">Entomospira entomophila</name>
    <dbReference type="NCBI Taxonomy" id="2719988"/>
    <lineage>
        <taxon>Bacteria</taxon>
        <taxon>Pseudomonadati</taxon>
        <taxon>Spirochaetota</taxon>
        <taxon>Spirochaetia</taxon>
        <taxon>Spirochaetales</taxon>
        <taxon>Spirochaetaceae</taxon>
        <taxon>Entomospira</taxon>
    </lineage>
</organism>
<protein>
    <submittedName>
        <fullName evidence="1">Uncharacterized protein</fullName>
    </submittedName>
</protein>
<evidence type="ECO:0000313" key="1">
    <source>
        <dbReference type="EMBL" id="NIZ41391.1"/>
    </source>
</evidence>
<dbReference type="EMBL" id="JAATLJ010000003">
    <property type="protein sequence ID" value="NIZ41391.1"/>
    <property type="molecule type" value="Genomic_DNA"/>
</dbReference>
<sequence length="241" mass="28031">MKPRFLIWILCTLFAYNISAYQLYEPYEVYQRLEQYQLSLESSNFATSFNFGSYGLAFDYRGHMSIENPAMWIWLGNAPLEKDKSWSPIPFQAEYHPRITTAPVQAIDLYEHGITFIIGKKRYAFLQNDGRMQQIIKESDLGAMIRHVSVNAKQSLYEGHPAPAKNYTMMGIASKEGFLLYNVEDLALHDHYDEDIFIRTTQHVYYRLHLPTAQLYWLSPKEASLLGLRWATVSAHSVWIS</sequence>
<comment type="caution">
    <text evidence="1">The sequence shown here is derived from an EMBL/GenBank/DDBJ whole genome shotgun (WGS) entry which is preliminary data.</text>
</comment>
<accession>A0A968GB29</accession>
<keyword evidence="2" id="KW-1185">Reference proteome</keyword>
<dbReference type="Proteomes" id="UP000711995">
    <property type="component" value="Unassembled WGS sequence"/>
</dbReference>
<name>A0A968GB29_9SPIO</name>
<dbReference type="RefSeq" id="WP_167701013.1">
    <property type="nucleotide sequence ID" value="NZ_CP118176.1"/>
</dbReference>
<proteinExistence type="predicted"/>